<accession>A0A7C4U7F5</accession>
<feature type="transmembrane region" description="Helical" evidence="1">
    <location>
        <begin position="92"/>
        <end position="115"/>
    </location>
</feature>
<name>A0A7C4U7F5_UNCW3</name>
<comment type="caution">
    <text evidence="2">The sequence shown here is derived from an EMBL/GenBank/DDBJ whole genome shotgun (WGS) entry which is preliminary data.</text>
</comment>
<keyword evidence="1" id="KW-1133">Transmembrane helix</keyword>
<gene>
    <name evidence="2" type="ORF">ENV67_05565</name>
</gene>
<sequence length="150" mass="17249">MKRRVKKKIEPKEIEIEIEKELSEYKKSTNIKKNRIKILIWVGFIIIFLPLFIIFRWDKVVFGIAVVIVGLLSQGINILFGFTSSIPVVGPVFVKFIALPIVLIMNTLGNLLSFFGLKLGYKKELTQARTLTLTFLTGFFLGYLLRELLK</sequence>
<feature type="transmembrane region" description="Helical" evidence="1">
    <location>
        <begin position="127"/>
        <end position="145"/>
    </location>
</feature>
<dbReference type="SUPFAM" id="SSF82866">
    <property type="entry name" value="Multidrug efflux transporter AcrB transmembrane domain"/>
    <property type="match status" value="1"/>
</dbReference>
<dbReference type="EMBL" id="DTHG01000070">
    <property type="protein sequence ID" value="HGW91993.1"/>
    <property type="molecule type" value="Genomic_DNA"/>
</dbReference>
<evidence type="ECO:0000313" key="2">
    <source>
        <dbReference type="EMBL" id="HGW91993.1"/>
    </source>
</evidence>
<protein>
    <submittedName>
        <fullName evidence="2">Uncharacterized protein</fullName>
    </submittedName>
</protein>
<dbReference type="AlphaFoldDB" id="A0A7C4U7F5"/>
<evidence type="ECO:0000256" key="1">
    <source>
        <dbReference type="SAM" id="Phobius"/>
    </source>
</evidence>
<proteinExistence type="predicted"/>
<keyword evidence="1" id="KW-0812">Transmembrane</keyword>
<reference evidence="2" key="1">
    <citation type="journal article" date="2020" name="mSystems">
        <title>Genome- and Community-Level Interaction Insights into Carbon Utilization and Element Cycling Functions of Hydrothermarchaeota in Hydrothermal Sediment.</title>
        <authorList>
            <person name="Zhou Z."/>
            <person name="Liu Y."/>
            <person name="Xu W."/>
            <person name="Pan J."/>
            <person name="Luo Z.H."/>
            <person name="Li M."/>
        </authorList>
    </citation>
    <scope>NUCLEOTIDE SEQUENCE [LARGE SCALE GENOMIC DNA]</scope>
    <source>
        <strain evidence="2">SpSt-780</strain>
    </source>
</reference>
<keyword evidence="1" id="KW-0472">Membrane</keyword>
<feature type="transmembrane region" description="Helical" evidence="1">
    <location>
        <begin position="36"/>
        <end position="55"/>
    </location>
</feature>
<feature type="transmembrane region" description="Helical" evidence="1">
    <location>
        <begin position="61"/>
        <end position="80"/>
    </location>
</feature>
<organism evidence="2">
    <name type="scientific">candidate division WOR-3 bacterium</name>
    <dbReference type="NCBI Taxonomy" id="2052148"/>
    <lineage>
        <taxon>Bacteria</taxon>
        <taxon>Bacteria division WOR-3</taxon>
    </lineage>
</organism>